<dbReference type="FunFam" id="3.40.50.300:FF:001001">
    <property type="entry name" value="Multidrug ABC transporter ATP-binding protein"/>
    <property type="match status" value="1"/>
</dbReference>
<evidence type="ECO:0000313" key="15">
    <source>
        <dbReference type="Proteomes" id="UP000198282"/>
    </source>
</evidence>
<dbReference type="InterPro" id="IPR011527">
    <property type="entry name" value="ABC1_TM_dom"/>
</dbReference>
<dbReference type="PANTHER" id="PTHR43394:SF1">
    <property type="entry name" value="ATP-BINDING CASSETTE SUB-FAMILY B MEMBER 10, MITOCHONDRIAL"/>
    <property type="match status" value="1"/>
</dbReference>
<dbReference type="EMBL" id="FZOD01000015">
    <property type="protein sequence ID" value="SNS74882.1"/>
    <property type="molecule type" value="Genomic_DNA"/>
</dbReference>
<evidence type="ECO:0000259" key="13">
    <source>
        <dbReference type="PROSITE" id="PS50929"/>
    </source>
</evidence>
<dbReference type="InterPro" id="IPR003439">
    <property type="entry name" value="ABC_transporter-like_ATP-bd"/>
</dbReference>
<keyword evidence="6" id="KW-0547">Nucleotide-binding</keyword>
<accession>A0A239H125</accession>
<evidence type="ECO:0000256" key="2">
    <source>
        <dbReference type="ARBA" id="ARBA00022448"/>
    </source>
</evidence>
<comment type="subcellular location">
    <subcellularLocation>
        <location evidence="1">Cell membrane</location>
        <topology evidence="1">Multi-pass membrane protein</topology>
    </subcellularLocation>
</comment>
<evidence type="ECO:0000256" key="5">
    <source>
        <dbReference type="ARBA" id="ARBA00022692"/>
    </source>
</evidence>
<dbReference type="Pfam" id="PF00005">
    <property type="entry name" value="ABC_tran"/>
    <property type="match status" value="1"/>
</dbReference>
<evidence type="ECO:0000256" key="8">
    <source>
        <dbReference type="ARBA" id="ARBA00022989"/>
    </source>
</evidence>
<evidence type="ECO:0000259" key="12">
    <source>
        <dbReference type="PROSITE" id="PS50893"/>
    </source>
</evidence>
<keyword evidence="8 11" id="KW-1133">Transmembrane helix</keyword>
<keyword evidence="3" id="KW-1003">Cell membrane</keyword>
<evidence type="ECO:0000256" key="11">
    <source>
        <dbReference type="SAM" id="Phobius"/>
    </source>
</evidence>
<dbReference type="Proteomes" id="UP000198282">
    <property type="component" value="Unassembled WGS sequence"/>
</dbReference>
<feature type="compositionally biased region" description="Basic and acidic residues" evidence="10">
    <location>
        <begin position="1"/>
        <end position="11"/>
    </location>
</feature>
<keyword evidence="5 11" id="KW-0812">Transmembrane</keyword>
<keyword evidence="2" id="KW-0813">Transport</keyword>
<dbReference type="GO" id="GO:0005886">
    <property type="term" value="C:plasma membrane"/>
    <property type="evidence" value="ECO:0007669"/>
    <property type="project" value="UniProtKB-SubCell"/>
</dbReference>
<dbReference type="SMART" id="SM00382">
    <property type="entry name" value="AAA"/>
    <property type="match status" value="1"/>
</dbReference>
<keyword evidence="9 11" id="KW-0472">Membrane</keyword>
<dbReference type="GO" id="GO:0005524">
    <property type="term" value="F:ATP binding"/>
    <property type="evidence" value="ECO:0007669"/>
    <property type="project" value="UniProtKB-KW"/>
</dbReference>
<dbReference type="Gene3D" id="3.40.50.300">
    <property type="entry name" value="P-loop containing nucleotide triphosphate hydrolases"/>
    <property type="match status" value="1"/>
</dbReference>
<keyword evidence="15" id="KW-1185">Reference proteome</keyword>
<feature type="transmembrane region" description="Helical" evidence="11">
    <location>
        <begin position="113"/>
        <end position="135"/>
    </location>
</feature>
<feature type="transmembrane region" description="Helical" evidence="11">
    <location>
        <begin position="344"/>
        <end position="361"/>
    </location>
</feature>
<sequence length="676" mass="70962">MTRGSGTEKAETTTTTEDPQMPDPAGADTPDTARDREADAAQNQEADAIRGRETNAARDQEMGTARSRETGAARDRETDAAQAPEGARELLPVATPARTRAVVRRLLRPHRGLLLGGFVVMVGATTVGLLTQPLLGYMVDLVTEHRPVDALTLPAVFLVLVAVAQGITTALGLSLISQLGETVLAHLRERFVERALGLPLEQLEKAGSGDLTARITGDVSLVAGAVRSALPELVRSVLAIVLTLGALAVLDWRFMLAALLAVPIQAHTARWYVRRAASIYAEQRIATGAQQQQLLDTIGGASTVRAFRLEEGHTELVTRRSWSAVELTMRGVRLMLRFYSRLHLGEYIGLAAVLVVGFLLVRSGSTSIGTATAAALYFHSLFTPINSALVLIDDAQSAGASLARLVGVADQPVAEETAATVAAEQPRGSVVPPAGAVTVAGLGHAYEPGRPVLHDIDLTLRPGERVALVGASGAGKTTLAKLIAGIHRPTTGSVRLSVADPHGSGRTVALVTQEVHVFAGPLADDLRLARPDATDDDLCEALTQVDALTWAEALPDGLGTVVGEGGHRLTPTQAQQLALARLILADPPIAVLDEATAEAGSTGARLLEKATDRAIEGRTALIVAHRLTQAATADRIVVMDDGRIVESGGHGELCAAGGPYAALWEAWSDTRSTAPH</sequence>
<feature type="region of interest" description="Disordered" evidence="10">
    <location>
        <begin position="1"/>
        <end position="92"/>
    </location>
</feature>
<dbReference type="InterPro" id="IPR039421">
    <property type="entry name" value="Type_1_exporter"/>
</dbReference>
<feature type="compositionally biased region" description="Basic and acidic residues" evidence="10">
    <location>
        <begin position="47"/>
        <end position="79"/>
    </location>
</feature>
<dbReference type="CDD" id="cd07346">
    <property type="entry name" value="ABC_6TM_exporters"/>
    <property type="match status" value="1"/>
</dbReference>
<evidence type="ECO:0000256" key="9">
    <source>
        <dbReference type="ARBA" id="ARBA00023136"/>
    </source>
</evidence>
<organism evidence="14 15">
    <name type="scientific">Streptosporangium subroseum</name>
    <dbReference type="NCBI Taxonomy" id="106412"/>
    <lineage>
        <taxon>Bacteria</taxon>
        <taxon>Bacillati</taxon>
        <taxon>Actinomycetota</taxon>
        <taxon>Actinomycetes</taxon>
        <taxon>Streptosporangiales</taxon>
        <taxon>Streptosporangiaceae</taxon>
        <taxon>Streptosporangium</taxon>
    </lineage>
</organism>
<feature type="transmembrane region" description="Helical" evidence="11">
    <location>
        <begin position="155"/>
        <end position="176"/>
    </location>
</feature>
<dbReference type="GO" id="GO:0015421">
    <property type="term" value="F:ABC-type oligopeptide transporter activity"/>
    <property type="evidence" value="ECO:0007669"/>
    <property type="project" value="TreeGrafter"/>
</dbReference>
<evidence type="ECO:0000313" key="14">
    <source>
        <dbReference type="EMBL" id="SNS74882.1"/>
    </source>
</evidence>
<keyword evidence="7 14" id="KW-0067">ATP-binding</keyword>
<feature type="domain" description="ABC transporter" evidence="12">
    <location>
        <begin position="437"/>
        <end position="666"/>
    </location>
</feature>
<dbReference type="SUPFAM" id="SSF90123">
    <property type="entry name" value="ABC transporter transmembrane region"/>
    <property type="match status" value="1"/>
</dbReference>
<proteinExistence type="predicted"/>
<evidence type="ECO:0000256" key="6">
    <source>
        <dbReference type="ARBA" id="ARBA00022741"/>
    </source>
</evidence>
<feature type="domain" description="ABC transmembrane type-1" evidence="13">
    <location>
        <begin position="115"/>
        <end position="397"/>
    </location>
</feature>
<dbReference type="GO" id="GO:0016887">
    <property type="term" value="F:ATP hydrolysis activity"/>
    <property type="evidence" value="ECO:0007669"/>
    <property type="project" value="InterPro"/>
</dbReference>
<evidence type="ECO:0000256" key="1">
    <source>
        <dbReference type="ARBA" id="ARBA00004651"/>
    </source>
</evidence>
<dbReference type="AlphaFoldDB" id="A0A239H125"/>
<name>A0A239H125_9ACTN</name>
<dbReference type="InterPro" id="IPR027417">
    <property type="entry name" value="P-loop_NTPase"/>
</dbReference>
<evidence type="ECO:0000256" key="10">
    <source>
        <dbReference type="SAM" id="MobiDB-lite"/>
    </source>
</evidence>
<evidence type="ECO:0000256" key="7">
    <source>
        <dbReference type="ARBA" id="ARBA00022840"/>
    </source>
</evidence>
<evidence type="ECO:0000256" key="4">
    <source>
        <dbReference type="ARBA" id="ARBA00022519"/>
    </source>
</evidence>
<dbReference type="SUPFAM" id="SSF52540">
    <property type="entry name" value="P-loop containing nucleoside triphosphate hydrolases"/>
    <property type="match status" value="1"/>
</dbReference>
<evidence type="ECO:0000256" key="3">
    <source>
        <dbReference type="ARBA" id="ARBA00022475"/>
    </source>
</evidence>
<dbReference type="PROSITE" id="PS50893">
    <property type="entry name" value="ABC_TRANSPORTER_2"/>
    <property type="match status" value="1"/>
</dbReference>
<gene>
    <name evidence="14" type="ORF">SAMN05216276_101539</name>
</gene>
<dbReference type="PROSITE" id="PS50929">
    <property type="entry name" value="ABC_TM1F"/>
    <property type="match status" value="1"/>
</dbReference>
<dbReference type="InterPro" id="IPR003593">
    <property type="entry name" value="AAA+_ATPase"/>
</dbReference>
<dbReference type="InterPro" id="IPR036640">
    <property type="entry name" value="ABC1_TM_sf"/>
</dbReference>
<dbReference type="Gene3D" id="1.20.1560.10">
    <property type="entry name" value="ABC transporter type 1, transmembrane domain"/>
    <property type="match status" value="1"/>
</dbReference>
<reference evidence="14 15" key="1">
    <citation type="submission" date="2017-06" db="EMBL/GenBank/DDBJ databases">
        <authorList>
            <person name="Kim H.J."/>
            <person name="Triplett B.A."/>
        </authorList>
    </citation>
    <scope>NUCLEOTIDE SEQUENCE [LARGE SCALE GENOMIC DNA]</scope>
    <source>
        <strain evidence="14 15">CGMCC 4.2132</strain>
    </source>
</reference>
<keyword evidence="4" id="KW-0997">Cell inner membrane</keyword>
<dbReference type="PANTHER" id="PTHR43394">
    <property type="entry name" value="ATP-DEPENDENT PERMEASE MDL1, MITOCHONDRIAL"/>
    <property type="match status" value="1"/>
</dbReference>
<dbReference type="Pfam" id="PF00664">
    <property type="entry name" value="ABC_membrane"/>
    <property type="match status" value="1"/>
</dbReference>
<protein>
    <submittedName>
        <fullName evidence="14">ATP-binding cassette, subfamily C</fullName>
    </submittedName>
</protein>